<name>A0AAC9RTB1_9STAP</name>
<gene>
    <name evidence="1" type="ORF">B5P37_05185</name>
</gene>
<dbReference type="NCBIfam" id="TIGR03711">
    <property type="entry name" value="acc_sec_asp3"/>
    <property type="match status" value="1"/>
</dbReference>
<sequence>MNAKHEFNIRWTEITVDSFMYGSHVSFTPFETIFKNELMPSGIIIHQWKMCSHFYDNQVTPTLPILKKHHPYRFYFDYEAVPAGSVYFKVVFKRRDGTILETQMIQGQEGEVVLSEGTASYDIQMINAASQILKFRRICIQEVGSVATSNTLTLSEIQNRDDTLPLRNLLFVESPGVCQDAIHPIKNCVMISEWETLTTDEIVVSLDEAIRSWDTLDALQWIGYHDQSNEIAYTMMKRLGGHAWVTLLHQEDKDDDMLHSHRVTVYRPKADVLTSALQVVQPLLNPSGHLYALATERLNGGER</sequence>
<reference evidence="1 2" key="1">
    <citation type="submission" date="2017-04" db="EMBL/GenBank/DDBJ databases">
        <authorList>
            <person name="Veseli I.A."/>
            <person name="Tang C."/>
            <person name="Pombert J.-F."/>
        </authorList>
    </citation>
    <scope>NUCLEOTIDE SEQUENCE [LARGE SCALE GENOMIC DNA]</scope>
    <source>
        <strain evidence="1 2">ATCC 700373</strain>
    </source>
</reference>
<dbReference type="InterPro" id="IPR022259">
    <property type="entry name" value="Acessory_Sec_prot_Asp3"/>
</dbReference>
<dbReference type="Proteomes" id="UP000242864">
    <property type="component" value="Chromosome"/>
</dbReference>
<dbReference type="Pfam" id="PF15432">
    <property type="entry name" value="Sec-ASP3"/>
    <property type="match status" value="1"/>
</dbReference>
<protein>
    <submittedName>
        <fullName evidence="1">Accessory Sec system protein Asp3</fullName>
    </submittedName>
</protein>
<dbReference type="KEGG" id="slz:B5P37_05185"/>
<organism evidence="1 2">
    <name type="scientific">Staphylococcus lutrae</name>
    <dbReference type="NCBI Taxonomy" id="155085"/>
    <lineage>
        <taxon>Bacteria</taxon>
        <taxon>Bacillati</taxon>
        <taxon>Bacillota</taxon>
        <taxon>Bacilli</taxon>
        <taxon>Bacillales</taxon>
        <taxon>Staphylococcaceae</taxon>
        <taxon>Staphylococcus</taxon>
    </lineage>
</organism>
<evidence type="ECO:0000313" key="1">
    <source>
        <dbReference type="EMBL" id="ARJ50754.1"/>
    </source>
</evidence>
<dbReference type="EMBL" id="CP020773">
    <property type="protein sequence ID" value="ARJ50754.1"/>
    <property type="molecule type" value="Genomic_DNA"/>
</dbReference>
<dbReference type="GO" id="GO:0015031">
    <property type="term" value="P:protein transport"/>
    <property type="evidence" value="ECO:0007669"/>
    <property type="project" value="InterPro"/>
</dbReference>
<keyword evidence="2" id="KW-1185">Reference proteome</keyword>
<dbReference type="AlphaFoldDB" id="A0AAC9RTB1"/>
<evidence type="ECO:0000313" key="2">
    <source>
        <dbReference type="Proteomes" id="UP000242864"/>
    </source>
</evidence>
<accession>A0AAC9RTB1</accession>
<proteinExistence type="predicted"/>
<dbReference type="RefSeq" id="WP_085237232.1">
    <property type="nucleotide sequence ID" value="NZ_CP020773.1"/>
</dbReference>